<dbReference type="STRING" id="1071381.G8C226"/>
<dbReference type="Gene3D" id="3.90.70.10">
    <property type="entry name" value="Cysteine proteinases"/>
    <property type="match status" value="1"/>
</dbReference>
<dbReference type="eggNOG" id="KOG2026">
    <property type="taxonomic scope" value="Eukaryota"/>
</dbReference>
<dbReference type="OrthoDB" id="10263353at2759"/>
<dbReference type="PANTHER" id="PTHR21646:SF16">
    <property type="entry name" value="U4_U6.U5 TRI-SNRNP-ASSOCIATED PROTEIN 2"/>
    <property type="match status" value="1"/>
</dbReference>
<reference evidence="6 7" key="1">
    <citation type="journal article" date="2011" name="Proc. Natl. Acad. Sci. U.S.A.">
        <title>Evolutionary erosion of yeast sex chromosomes by mating-type switching accidents.</title>
        <authorList>
            <person name="Gordon J.L."/>
            <person name="Armisen D."/>
            <person name="Proux-Wera E."/>
            <person name="Oheigeartaigh S.S."/>
            <person name="Byrne K.P."/>
            <person name="Wolfe K.H."/>
        </authorList>
    </citation>
    <scope>NUCLEOTIDE SEQUENCE [LARGE SCALE GENOMIC DNA]</scope>
    <source>
        <strain evidence="7">ATCC 24235 / CBS 4417 / NBRC 1672 / NRRL Y-8282 / UCD 70-5</strain>
    </source>
</reference>
<dbReference type="InterPro" id="IPR013083">
    <property type="entry name" value="Znf_RING/FYVE/PHD"/>
</dbReference>
<dbReference type="GO" id="GO:0008270">
    <property type="term" value="F:zinc ion binding"/>
    <property type="evidence" value="ECO:0007669"/>
    <property type="project" value="UniProtKB-KW"/>
</dbReference>
<keyword evidence="7" id="KW-1185">Reference proteome</keyword>
<dbReference type="GO" id="GO:0016579">
    <property type="term" value="P:protein deubiquitination"/>
    <property type="evidence" value="ECO:0007669"/>
    <property type="project" value="InterPro"/>
</dbReference>
<dbReference type="InterPro" id="IPR038765">
    <property type="entry name" value="Papain-like_cys_pep_sf"/>
</dbReference>
<feature type="region of interest" description="Disordered" evidence="4">
    <location>
        <begin position="1"/>
        <end position="29"/>
    </location>
</feature>
<dbReference type="InterPro" id="IPR028889">
    <property type="entry name" value="USP"/>
</dbReference>
<dbReference type="SMART" id="SM00290">
    <property type="entry name" value="ZnF_UBP"/>
    <property type="match status" value="1"/>
</dbReference>
<sequence>MSSLKRMLDYESESGSESEDEPAFNHKKRYLNEDSPIEDKYSISPLLRSINKKKLDFDAERICSITATNVNVYCCLVCGKYFKGRNEGSPAFLHSIGENHNIFINMTNLKLFNLPANIPLEDAVTLNLTEQKIIDDIKYAINPQFTLESIKDFPIICKDVDNEEYLNGFVGISYNANASNDSIASIVMMLTHMDDIRDYFLLDKNLTNDTPFETKLRLLMKRIWSPKLFKSHVAMNELLSFILIDPSFSNRNINDPRLLLLSLINSNINISKPLKDIIDTNIRGQVLVTSEKSVANSKESKIKKTIMPFSLLSLDLPDVPVFKDGMDTNALPQIKLSEMLMKFNGITEHIQSKELKKKFKLESLPRYLILHFNRFDSKTNTPVKDRNQTLVEFPTLMELKKTKYRLISNLVHEASQSITSNSSSHSHFLTVSDKDHVSKWKMILLNSKDNIWYEVDRTDIPKKERELLFLNEIYMQVWEKLD</sequence>
<dbReference type="HOGENOM" id="CLU_016848_4_0_1"/>
<feature type="domain" description="USP" evidence="5">
    <location>
        <begin position="170"/>
        <end position="481"/>
    </location>
</feature>
<dbReference type="GO" id="GO:0004843">
    <property type="term" value="F:cysteine-type deubiquitinase activity"/>
    <property type="evidence" value="ECO:0007669"/>
    <property type="project" value="InterPro"/>
</dbReference>
<accession>G8C226</accession>
<dbReference type="InterPro" id="IPR001394">
    <property type="entry name" value="Peptidase_C19_UCH"/>
</dbReference>
<dbReference type="GO" id="GO:0005634">
    <property type="term" value="C:nucleus"/>
    <property type="evidence" value="ECO:0007669"/>
    <property type="project" value="EnsemblFungi"/>
</dbReference>
<dbReference type="InterPro" id="IPR050185">
    <property type="entry name" value="Ub_carboxyl-term_hydrolase"/>
</dbReference>
<protein>
    <recommendedName>
        <fullName evidence="5">USP domain-containing protein</fullName>
    </recommendedName>
</protein>
<dbReference type="Proteomes" id="UP000005666">
    <property type="component" value="Chromosome 16"/>
</dbReference>
<dbReference type="Gene3D" id="3.30.40.10">
    <property type="entry name" value="Zinc/RING finger domain, C3HC4 (zinc finger)"/>
    <property type="match status" value="1"/>
</dbReference>
<evidence type="ECO:0000259" key="5">
    <source>
        <dbReference type="PROSITE" id="PS50235"/>
    </source>
</evidence>
<organism evidence="6 7">
    <name type="scientific">Tetrapisispora phaffii (strain ATCC 24235 / CBS 4417 / NBRC 1672 / NRRL Y-8282 / UCD 70-5)</name>
    <name type="common">Yeast</name>
    <name type="synonym">Fabospora phaffii</name>
    <dbReference type="NCBI Taxonomy" id="1071381"/>
    <lineage>
        <taxon>Eukaryota</taxon>
        <taxon>Fungi</taxon>
        <taxon>Dikarya</taxon>
        <taxon>Ascomycota</taxon>
        <taxon>Saccharomycotina</taxon>
        <taxon>Saccharomycetes</taxon>
        <taxon>Saccharomycetales</taxon>
        <taxon>Saccharomycetaceae</taxon>
        <taxon>Tetrapisispora</taxon>
    </lineage>
</organism>
<dbReference type="PANTHER" id="PTHR21646">
    <property type="entry name" value="UBIQUITIN CARBOXYL-TERMINAL HYDROLASE"/>
    <property type="match status" value="1"/>
</dbReference>
<keyword evidence="2" id="KW-0863">Zinc-finger</keyword>
<dbReference type="KEGG" id="tpf:TPHA_0P00460"/>
<dbReference type="RefSeq" id="XP_003688638.1">
    <property type="nucleotide sequence ID" value="XM_003688590.1"/>
</dbReference>
<evidence type="ECO:0000256" key="2">
    <source>
        <dbReference type="ARBA" id="ARBA00022771"/>
    </source>
</evidence>
<keyword evidence="3" id="KW-0862">Zinc</keyword>
<evidence type="ECO:0000256" key="4">
    <source>
        <dbReference type="SAM" id="MobiDB-lite"/>
    </source>
</evidence>
<dbReference type="PROSITE" id="PS50235">
    <property type="entry name" value="USP_3"/>
    <property type="match status" value="1"/>
</dbReference>
<evidence type="ECO:0000256" key="1">
    <source>
        <dbReference type="ARBA" id="ARBA00022723"/>
    </source>
</evidence>
<dbReference type="GO" id="GO:0000245">
    <property type="term" value="P:spliceosomal complex assembly"/>
    <property type="evidence" value="ECO:0007669"/>
    <property type="project" value="EnsemblFungi"/>
</dbReference>
<evidence type="ECO:0000313" key="7">
    <source>
        <dbReference type="Proteomes" id="UP000005666"/>
    </source>
</evidence>
<dbReference type="SUPFAM" id="SSF57850">
    <property type="entry name" value="RING/U-box"/>
    <property type="match status" value="1"/>
</dbReference>
<keyword evidence="1" id="KW-0479">Metal-binding</keyword>
<feature type="compositionally biased region" description="Acidic residues" evidence="4">
    <location>
        <begin position="10"/>
        <end position="22"/>
    </location>
</feature>
<evidence type="ECO:0000256" key="3">
    <source>
        <dbReference type="ARBA" id="ARBA00022833"/>
    </source>
</evidence>
<dbReference type="EMBL" id="HE612871">
    <property type="protein sequence ID" value="CCE66204.1"/>
    <property type="molecule type" value="Genomic_DNA"/>
</dbReference>
<proteinExistence type="predicted"/>
<dbReference type="Pfam" id="PF02148">
    <property type="entry name" value="zf-UBP"/>
    <property type="match status" value="1"/>
</dbReference>
<dbReference type="GeneID" id="11530883"/>
<name>G8C226_TETPH</name>
<dbReference type="AlphaFoldDB" id="G8C226"/>
<dbReference type="Pfam" id="PF00443">
    <property type="entry name" value="UCH"/>
    <property type="match status" value="1"/>
</dbReference>
<dbReference type="OMA" id="PQFLIFH"/>
<gene>
    <name evidence="6" type="primary">TPHA0P00460</name>
    <name evidence="6" type="ordered locus">TPHA_0P00460</name>
</gene>
<dbReference type="InterPro" id="IPR001607">
    <property type="entry name" value="Znf_UBP"/>
</dbReference>
<evidence type="ECO:0000313" key="6">
    <source>
        <dbReference type="EMBL" id="CCE66204.1"/>
    </source>
</evidence>
<dbReference type="SUPFAM" id="SSF54001">
    <property type="entry name" value="Cysteine proteinases"/>
    <property type="match status" value="1"/>
</dbReference>